<feature type="signal peptide" evidence="8">
    <location>
        <begin position="1"/>
        <end position="22"/>
    </location>
</feature>
<keyword evidence="2 5" id="KW-0645">Protease</keyword>
<accession>A0ABT6B9A5</accession>
<dbReference type="SUPFAM" id="SSF52743">
    <property type="entry name" value="Subtilisin-like"/>
    <property type="match status" value="1"/>
</dbReference>
<feature type="active site" description="Charge relay system" evidence="5">
    <location>
        <position position="190"/>
    </location>
</feature>
<dbReference type="InterPro" id="IPR034176">
    <property type="entry name" value="Peptidases_S8_13"/>
</dbReference>
<feature type="compositionally biased region" description="Acidic residues" evidence="7">
    <location>
        <begin position="162"/>
        <end position="175"/>
    </location>
</feature>
<sequence length="439" mass="45012">MRRFITLPITLGVFLCATTAEATTRYIVRLSRGVTGVHGTSVPLTMPSSARIVRTLGTGDLLVELDSADPAVLAALPGVTGVEPDQRLQIASVSDPLWPRQWNMHDPRYGTDVEVAWAYTRGAGAVVAILDTGLAPHSEFDGRVLPGYDFVSDADTARDGDERDGDPTDEGDWVDPGECGARPARPSSWHGTHVAGLAVAGAGNGKGIVGVAPEAMLLPVRVIGRCGAWDSDVIDAIVWASGGTVAGVPPPDRRADVINLSLGGLSICSAAMADAIAGARARGTAVVAAAGNLGIKASSMSPANCPGVIAVGALARDGAQAAYSNHGDGLTLSAPGGSGRGVDADDILSSIDAGRRGREREVFGYSAGTSMAAPQVAGLVALMRSADPDIDVDEITRQLVDNARPVQGRCPKGCGAGVMDAGATVDAVVDELTRRNEVR</sequence>
<evidence type="ECO:0000256" key="5">
    <source>
        <dbReference type="PROSITE-ProRule" id="PRU01240"/>
    </source>
</evidence>
<dbReference type="InterPro" id="IPR022398">
    <property type="entry name" value="Peptidase_S8_His-AS"/>
</dbReference>
<dbReference type="InterPro" id="IPR050131">
    <property type="entry name" value="Peptidase_S8_subtilisin-like"/>
</dbReference>
<dbReference type="RefSeq" id="WP_320550703.1">
    <property type="nucleotide sequence ID" value="NZ_JAQLOK010000002.1"/>
</dbReference>
<dbReference type="PROSITE" id="PS00137">
    <property type="entry name" value="SUBTILASE_HIS"/>
    <property type="match status" value="1"/>
</dbReference>
<dbReference type="InterPro" id="IPR036852">
    <property type="entry name" value="Peptidase_S8/S53_dom_sf"/>
</dbReference>
<evidence type="ECO:0000256" key="4">
    <source>
        <dbReference type="ARBA" id="ARBA00022825"/>
    </source>
</evidence>
<evidence type="ECO:0000256" key="8">
    <source>
        <dbReference type="SAM" id="SignalP"/>
    </source>
</evidence>
<keyword evidence="4 5" id="KW-0720">Serine protease</keyword>
<keyword evidence="8" id="KW-0732">Signal</keyword>
<feature type="active site" description="Charge relay system" evidence="5">
    <location>
        <position position="131"/>
    </location>
</feature>
<dbReference type="PROSITE" id="PS00138">
    <property type="entry name" value="SUBTILASE_SER"/>
    <property type="match status" value="1"/>
</dbReference>
<comment type="similarity">
    <text evidence="1 5 6">Belongs to the peptidase S8 family.</text>
</comment>
<feature type="active site" description="Charge relay system" evidence="5">
    <location>
        <position position="370"/>
    </location>
</feature>
<dbReference type="Gene3D" id="3.40.50.200">
    <property type="entry name" value="Peptidase S8/S53 domain"/>
    <property type="match status" value="1"/>
</dbReference>
<feature type="domain" description="Peptidase S8/S53" evidence="9">
    <location>
        <begin position="122"/>
        <end position="417"/>
    </location>
</feature>
<evidence type="ECO:0000256" key="3">
    <source>
        <dbReference type="ARBA" id="ARBA00022801"/>
    </source>
</evidence>
<dbReference type="EMBL" id="JARJJS010000001">
    <property type="protein sequence ID" value="MDF4023877.1"/>
    <property type="molecule type" value="Genomic_DNA"/>
</dbReference>
<dbReference type="InterPro" id="IPR023828">
    <property type="entry name" value="Peptidase_S8_Ser-AS"/>
</dbReference>
<protein>
    <submittedName>
        <fullName evidence="10">S8 family peptidase</fullName>
    </submittedName>
</protein>
<reference evidence="10 11" key="1">
    <citation type="journal article" date="2024" name="Curr. Microbiol.">
        <title>Luteibacter sahnii sp. nov., A Novel Yellow-Colored Xanthomonadin Pigment Producing Probiotic Bacterium from Healthy Rice Seed Microbiome.</title>
        <authorList>
            <person name="Jaiswal G."/>
            <person name="Rana R."/>
            <person name="Nayak P.K."/>
            <person name="Chouhan R."/>
            <person name="Gandhi S.G."/>
            <person name="Patel H.K."/>
            <person name="Patil P.B."/>
        </authorList>
    </citation>
    <scope>NUCLEOTIDE SEQUENCE [LARGE SCALE GENOMIC DNA]</scope>
    <source>
        <strain evidence="10 11">PPL201</strain>
    </source>
</reference>
<dbReference type="CDD" id="cd07496">
    <property type="entry name" value="Peptidases_S8_13"/>
    <property type="match status" value="1"/>
</dbReference>
<dbReference type="InterPro" id="IPR023827">
    <property type="entry name" value="Peptidase_S8_Asp-AS"/>
</dbReference>
<dbReference type="InterPro" id="IPR000209">
    <property type="entry name" value="Peptidase_S8/S53_dom"/>
</dbReference>
<evidence type="ECO:0000313" key="10">
    <source>
        <dbReference type="EMBL" id="MDF4023877.1"/>
    </source>
</evidence>
<dbReference type="Pfam" id="PF00082">
    <property type="entry name" value="Peptidase_S8"/>
    <property type="match status" value="1"/>
</dbReference>
<evidence type="ECO:0000256" key="1">
    <source>
        <dbReference type="ARBA" id="ARBA00011073"/>
    </source>
</evidence>
<comment type="caution">
    <text evidence="10">The sequence shown here is derived from an EMBL/GenBank/DDBJ whole genome shotgun (WGS) entry which is preliminary data.</text>
</comment>
<dbReference type="PRINTS" id="PR00723">
    <property type="entry name" value="SUBTILISIN"/>
</dbReference>
<dbReference type="PANTHER" id="PTHR43806">
    <property type="entry name" value="PEPTIDASE S8"/>
    <property type="match status" value="1"/>
</dbReference>
<feature type="region of interest" description="Disordered" evidence="7">
    <location>
        <begin position="153"/>
        <end position="177"/>
    </location>
</feature>
<organism evidence="10 11">
    <name type="scientific">Luteibacter sahnii</name>
    <dbReference type="NCBI Taxonomy" id="3021977"/>
    <lineage>
        <taxon>Bacteria</taxon>
        <taxon>Pseudomonadati</taxon>
        <taxon>Pseudomonadota</taxon>
        <taxon>Gammaproteobacteria</taxon>
        <taxon>Lysobacterales</taxon>
        <taxon>Rhodanobacteraceae</taxon>
        <taxon>Luteibacter</taxon>
    </lineage>
</organism>
<feature type="chain" id="PRO_5045604458" evidence="8">
    <location>
        <begin position="23"/>
        <end position="439"/>
    </location>
</feature>
<dbReference type="PROSITE" id="PS51892">
    <property type="entry name" value="SUBTILASE"/>
    <property type="match status" value="1"/>
</dbReference>
<evidence type="ECO:0000259" key="9">
    <source>
        <dbReference type="Pfam" id="PF00082"/>
    </source>
</evidence>
<keyword evidence="11" id="KW-1185">Reference proteome</keyword>
<keyword evidence="3 5" id="KW-0378">Hydrolase</keyword>
<dbReference type="PROSITE" id="PS00136">
    <property type="entry name" value="SUBTILASE_ASP"/>
    <property type="match status" value="1"/>
</dbReference>
<proteinExistence type="inferred from homology"/>
<evidence type="ECO:0000256" key="2">
    <source>
        <dbReference type="ARBA" id="ARBA00022670"/>
    </source>
</evidence>
<evidence type="ECO:0000313" key="11">
    <source>
        <dbReference type="Proteomes" id="UP001528850"/>
    </source>
</evidence>
<dbReference type="Proteomes" id="UP001528850">
    <property type="component" value="Unassembled WGS sequence"/>
</dbReference>
<gene>
    <name evidence="10" type="ORF">P3W24_02670</name>
</gene>
<name>A0ABT6B9A5_9GAMM</name>
<dbReference type="PANTHER" id="PTHR43806:SF11">
    <property type="entry name" value="CEREVISIN-RELATED"/>
    <property type="match status" value="1"/>
</dbReference>
<evidence type="ECO:0000256" key="7">
    <source>
        <dbReference type="SAM" id="MobiDB-lite"/>
    </source>
</evidence>
<dbReference type="InterPro" id="IPR015500">
    <property type="entry name" value="Peptidase_S8_subtilisin-rel"/>
</dbReference>
<evidence type="ECO:0000256" key="6">
    <source>
        <dbReference type="RuleBase" id="RU003355"/>
    </source>
</evidence>